<name>A0ACD4DKD8_9NOCA</name>
<organism evidence="1 2">
    <name type="scientific">Rhodococcus sacchari</name>
    <dbReference type="NCBI Taxonomy" id="2962047"/>
    <lineage>
        <taxon>Bacteria</taxon>
        <taxon>Bacillati</taxon>
        <taxon>Actinomycetota</taxon>
        <taxon>Actinomycetes</taxon>
        <taxon>Mycobacteriales</taxon>
        <taxon>Nocardiaceae</taxon>
        <taxon>Rhodococcus</taxon>
    </lineage>
</organism>
<dbReference type="Proteomes" id="UP001156484">
    <property type="component" value="Chromosome"/>
</dbReference>
<evidence type="ECO:0000313" key="1">
    <source>
        <dbReference type="EMBL" id="UYP20464.1"/>
    </source>
</evidence>
<keyword evidence="2" id="KW-1185">Reference proteome</keyword>
<gene>
    <name evidence="1" type="ORF">OED52_08065</name>
</gene>
<reference evidence="1" key="1">
    <citation type="submission" date="2022-10" db="EMBL/GenBank/DDBJ databases">
        <title>Rhodococcus ferula Z13 complete genome.</title>
        <authorList>
            <person name="Long X."/>
            <person name="Zang M."/>
        </authorList>
    </citation>
    <scope>NUCLEOTIDE SEQUENCE</scope>
    <source>
        <strain evidence="1">Z13</strain>
    </source>
</reference>
<protein>
    <submittedName>
        <fullName evidence="1">Amidase</fullName>
    </submittedName>
</protein>
<dbReference type="EMBL" id="CP107551">
    <property type="protein sequence ID" value="UYP20464.1"/>
    <property type="molecule type" value="Genomic_DNA"/>
</dbReference>
<sequence length="463" mass="49617">MAENPLTLPVRELTDAYARGELNPIDVTEDVLDRIDRFDPELRAYVTVTADLARKQAAEAAERYRRGERAPLLGVPVSIKDAFHLADTETGLGSLTQRGRIARSDSGAVARLRAAGSVMPGKTHVPEFCQSATSDNLLGRETGNPWDPSRTPGGSSGGAAASVGAGLATIALGSDGGGSIRIPSAFSGLVGFKPTTGSCADERGFRAMTDFVTAGPLAWTVDDARIMTEVLAETTFERTAVPHRRIAFCRRPDGRPVDPAVARTVETVAGILSDLGHEVVETDIPIQGWNEIFGPLVLDDELRERAHLLDDPELLTPYERASLRAAMQLTSAEVAGAREALDGFRLRMDDFLHRFDAILTPTVATVAFPHEKRPKTIAGEKVDWLWGAFPFTSPFNVAATPAITLPAGTSEGLPIGAQLVAARGRDADLLNLAESLETALDFDYTPVRARWALQAAPEPEPVP</sequence>
<accession>A0ACD4DKD8</accession>
<evidence type="ECO:0000313" key="2">
    <source>
        <dbReference type="Proteomes" id="UP001156484"/>
    </source>
</evidence>
<proteinExistence type="predicted"/>